<dbReference type="InterPro" id="IPR043502">
    <property type="entry name" value="DNA/RNA_pol_sf"/>
</dbReference>
<feature type="domain" description="Reverse transcriptase" evidence="1">
    <location>
        <begin position="523"/>
        <end position="702"/>
    </location>
</feature>
<accession>A0ABM1FQL4</accession>
<dbReference type="InterPro" id="IPR053134">
    <property type="entry name" value="RNA-dir_DNA_polymerase"/>
</dbReference>
<reference evidence="2" key="1">
    <citation type="journal article" date="2014" name="Nat. Genet.">
        <title>The genome of the stress-tolerant wild tomato species Solanum pennellii.</title>
        <authorList>
            <person name="Bolger A."/>
            <person name="Scossa F."/>
            <person name="Bolger M.E."/>
            <person name="Lanz C."/>
            <person name="Maumus F."/>
            <person name="Tohge T."/>
            <person name="Quesneville H."/>
            <person name="Alseekh S."/>
            <person name="Sorensen I."/>
            <person name="Lichtenstein G."/>
            <person name="Fich E.A."/>
            <person name="Conte M."/>
            <person name="Keller H."/>
            <person name="Schneeberger K."/>
            <person name="Schwacke R."/>
            <person name="Ofner I."/>
            <person name="Vrebalov J."/>
            <person name="Xu Y."/>
            <person name="Osorio S."/>
            <person name="Aflitos S.A."/>
            <person name="Schijlen E."/>
            <person name="Jimenez-Gomez J.M."/>
            <person name="Ryngajllo M."/>
            <person name="Kimura S."/>
            <person name="Kumar R."/>
            <person name="Koenig D."/>
            <person name="Headland L.R."/>
            <person name="Maloof J.N."/>
            <person name="Sinha N."/>
            <person name="van Ham R.C."/>
            <person name="Lankhorst R.K."/>
            <person name="Mao L."/>
            <person name="Vogel A."/>
            <person name="Arsova B."/>
            <person name="Panstruga R."/>
            <person name="Fei Z."/>
            <person name="Rose J.K."/>
            <person name="Zamir D."/>
            <person name="Carrari F."/>
            <person name="Giovannoni J.J."/>
            <person name="Weigel D."/>
            <person name="Usadel B."/>
            <person name="Fernie A.R."/>
        </authorList>
    </citation>
    <scope>NUCLEOTIDE SEQUENCE [LARGE SCALE GENOMIC DNA]</scope>
    <source>
        <strain evidence="2">cv. LA0716</strain>
    </source>
</reference>
<dbReference type="Gene3D" id="3.30.70.270">
    <property type="match status" value="1"/>
</dbReference>
<dbReference type="CDD" id="cd01647">
    <property type="entry name" value="RT_LTR"/>
    <property type="match status" value="1"/>
</dbReference>
<dbReference type="Gene3D" id="2.40.70.10">
    <property type="entry name" value="Acid Proteases"/>
    <property type="match status" value="1"/>
</dbReference>
<dbReference type="Pfam" id="PF00078">
    <property type="entry name" value="RVT_1"/>
    <property type="match status" value="1"/>
</dbReference>
<name>A0ABM1FQL4_SOLPN</name>
<evidence type="ECO:0000259" key="1">
    <source>
        <dbReference type="PROSITE" id="PS50878"/>
    </source>
</evidence>
<dbReference type="InterPro" id="IPR021109">
    <property type="entry name" value="Peptidase_aspartic_dom_sf"/>
</dbReference>
<evidence type="ECO:0000313" key="2">
    <source>
        <dbReference type="Proteomes" id="UP000694930"/>
    </source>
</evidence>
<dbReference type="InterPro" id="IPR043128">
    <property type="entry name" value="Rev_trsase/Diguanyl_cyclase"/>
</dbReference>
<dbReference type="Gene3D" id="3.10.10.10">
    <property type="entry name" value="HIV Type 1 Reverse Transcriptase, subunit A, domain 1"/>
    <property type="match status" value="1"/>
</dbReference>
<sequence length="721" mass="82351">MVGHVLEKKINRILIDEGSGVNILPIHTLKELGITTGELSESRLVIQGFNQGGQRSIGSIKLEIHMGDLRSSAWMHVIDAKTSYNILLGRPWVHENRIVSSSYYQCFKYLEGGIERKIVADDNPFTEVETHFADAKFYMRSYVVKGVKSNDVKSIKIDNIISKRIDAAIEKQEQDQPFNLEENALRGLTLPITRIDAKNLSSKLPEKLVAQDQVLDMDLPTKRTREGFDPNAYKLFVKAGYNPSEPSALGKLPSEDTTRKAREGLGYSQPPPIRISIRRASNNHIIFEDDVTAPNKRPSVFDRLGKATARISVFERLGPLKKNNKNLRSYLKVTTPASHLIRKDFRSLIPSRMRRRVELVVSCKEELKAKDHTVVYTKEREEDEESKIEEGVEDIVSCGHISVNDYDPVEEEDAKDAPPELEDGVKITIDPLKEVNLGTDEDPKPTYLSAFLEIDEEVAYMNILKEYRDVFAWSYKEMPVLNRRLAVHQLAVKNGSRPVKQAQRRFRPDLIPLIENEVNKLIEAGFIREVKYPTWISSIVPMRKKNGKIRVCVDFRDLNNACPKDEFPLPIQELMIDATTGYEAMSFMDSSSGYNQIRMSPKDEELTAFRTLKGIYCYKVMPFGLKNAGATYQRAMQNIFDDFLHKNVECYVDDLVIKSRKRGDHLKDSRMVFELLRRYQLRMNPLKCAYGVTSGKFLGFIVRHRGIEIVQAKVDAISKMP</sequence>
<organism evidence="2 3">
    <name type="scientific">Solanum pennellii</name>
    <name type="common">Tomato</name>
    <name type="synonym">Lycopersicon pennellii</name>
    <dbReference type="NCBI Taxonomy" id="28526"/>
    <lineage>
        <taxon>Eukaryota</taxon>
        <taxon>Viridiplantae</taxon>
        <taxon>Streptophyta</taxon>
        <taxon>Embryophyta</taxon>
        <taxon>Tracheophyta</taxon>
        <taxon>Spermatophyta</taxon>
        <taxon>Magnoliopsida</taxon>
        <taxon>eudicotyledons</taxon>
        <taxon>Gunneridae</taxon>
        <taxon>Pentapetalae</taxon>
        <taxon>asterids</taxon>
        <taxon>lamiids</taxon>
        <taxon>Solanales</taxon>
        <taxon>Solanaceae</taxon>
        <taxon>Solanoideae</taxon>
        <taxon>Solaneae</taxon>
        <taxon>Solanum</taxon>
        <taxon>Solanum subgen. Lycopersicon</taxon>
    </lineage>
</organism>
<dbReference type="CDD" id="cd00303">
    <property type="entry name" value="retropepsin_like"/>
    <property type="match status" value="1"/>
</dbReference>
<dbReference type="PROSITE" id="PS50878">
    <property type="entry name" value="RT_POL"/>
    <property type="match status" value="1"/>
</dbReference>
<dbReference type="PANTHER" id="PTHR24559">
    <property type="entry name" value="TRANSPOSON TY3-I GAG-POL POLYPROTEIN"/>
    <property type="match status" value="1"/>
</dbReference>
<dbReference type="PANTHER" id="PTHR24559:SF439">
    <property type="entry name" value="RETROTRANSPOSON, UNCLASSIFIED-LIKE PROTEIN"/>
    <property type="match status" value="1"/>
</dbReference>
<reference evidence="3" key="2">
    <citation type="submission" date="2025-08" db="UniProtKB">
        <authorList>
            <consortium name="RefSeq"/>
        </authorList>
    </citation>
    <scope>IDENTIFICATION</scope>
</reference>
<gene>
    <name evidence="3" type="primary">LOC107006141</name>
</gene>
<evidence type="ECO:0000313" key="3">
    <source>
        <dbReference type="RefSeq" id="XP_015060257.1"/>
    </source>
</evidence>
<dbReference type="SUPFAM" id="SSF56672">
    <property type="entry name" value="DNA/RNA polymerases"/>
    <property type="match status" value="1"/>
</dbReference>
<dbReference type="GeneID" id="107006141"/>
<keyword evidence="2" id="KW-1185">Reference proteome</keyword>
<dbReference type="RefSeq" id="XP_015060257.1">
    <property type="nucleotide sequence ID" value="XM_015204771.1"/>
</dbReference>
<proteinExistence type="predicted"/>
<dbReference type="Proteomes" id="UP000694930">
    <property type="component" value="Chromosome 12"/>
</dbReference>
<protein>
    <submittedName>
        <fullName evidence="3">Uncharacterized protein LOC107006141</fullName>
    </submittedName>
</protein>
<dbReference type="InterPro" id="IPR000477">
    <property type="entry name" value="RT_dom"/>
</dbReference>